<comment type="similarity">
    <text evidence="1">Belongs to the SdhE FAD assembly factor family.</text>
</comment>
<dbReference type="SUPFAM" id="SSF109910">
    <property type="entry name" value="YgfY-like"/>
    <property type="match status" value="1"/>
</dbReference>
<accession>A0ABV8RPN4</accession>
<dbReference type="Proteomes" id="UP001595828">
    <property type="component" value="Unassembled WGS sequence"/>
</dbReference>
<protein>
    <recommendedName>
        <fullName evidence="2">FAD assembly factor SdhE</fullName>
    </recommendedName>
</protein>
<comment type="caution">
    <text evidence="4">The sequence shown here is derived from an EMBL/GenBank/DDBJ whole genome shotgun (WGS) entry which is preliminary data.</text>
</comment>
<sequence>MAIFEQTGASAAPPSRDERLRRMKFRAWHRGTREADYMIGGFFDRYHADWTDKDIAWFEALIEEDDVDVMAWALGTQSVPSEYAGAQMAAMQLLDYVEIRR</sequence>
<reference evidence="5" key="1">
    <citation type="journal article" date="2019" name="Int. J. Syst. Evol. Microbiol.">
        <title>The Global Catalogue of Microorganisms (GCM) 10K type strain sequencing project: providing services to taxonomists for standard genome sequencing and annotation.</title>
        <authorList>
            <consortium name="The Broad Institute Genomics Platform"/>
            <consortium name="The Broad Institute Genome Sequencing Center for Infectious Disease"/>
            <person name="Wu L."/>
            <person name="Ma J."/>
        </authorList>
    </citation>
    <scope>NUCLEOTIDE SEQUENCE [LARGE SCALE GENOMIC DNA]</scope>
    <source>
        <strain evidence="5">CGMCC 1.12989</strain>
    </source>
</reference>
<dbReference type="EMBL" id="JBHSDR010000006">
    <property type="protein sequence ID" value="MFC4295338.1"/>
    <property type="molecule type" value="Genomic_DNA"/>
</dbReference>
<dbReference type="Pfam" id="PF03937">
    <property type="entry name" value="Sdh5"/>
    <property type="match status" value="1"/>
</dbReference>
<organism evidence="4 5">
    <name type="scientific">Novosphingobium tardum</name>
    <dbReference type="NCBI Taxonomy" id="1538021"/>
    <lineage>
        <taxon>Bacteria</taxon>
        <taxon>Pseudomonadati</taxon>
        <taxon>Pseudomonadota</taxon>
        <taxon>Alphaproteobacteria</taxon>
        <taxon>Sphingomonadales</taxon>
        <taxon>Sphingomonadaceae</taxon>
        <taxon>Novosphingobium</taxon>
    </lineage>
</organism>
<gene>
    <name evidence="4" type="ORF">ACFO0A_09760</name>
</gene>
<dbReference type="RefSeq" id="WP_379538817.1">
    <property type="nucleotide sequence ID" value="NZ_JBHSDR010000006.1"/>
</dbReference>
<evidence type="ECO:0000256" key="2">
    <source>
        <dbReference type="ARBA" id="ARBA00019418"/>
    </source>
</evidence>
<dbReference type="InterPro" id="IPR036714">
    <property type="entry name" value="SDH_sf"/>
</dbReference>
<evidence type="ECO:0000313" key="4">
    <source>
        <dbReference type="EMBL" id="MFC4295338.1"/>
    </source>
</evidence>
<evidence type="ECO:0000313" key="5">
    <source>
        <dbReference type="Proteomes" id="UP001595828"/>
    </source>
</evidence>
<evidence type="ECO:0000256" key="1">
    <source>
        <dbReference type="ARBA" id="ARBA00008571"/>
    </source>
</evidence>
<keyword evidence="5" id="KW-1185">Reference proteome</keyword>
<name>A0ABV8RPN4_9SPHN</name>
<dbReference type="Gene3D" id="1.10.150.250">
    <property type="entry name" value="Flavinator of succinate dehydrogenase"/>
    <property type="match status" value="1"/>
</dbReference>
<proteinExistence type="inferred from homology"/>
<dbReference type="InterPro" id="IPR005631">
    <property type="entry name" value="SDH"/>
</dbReference>
<keyword evidence="3" id="KW-0143">Chaperone</keyword>
<evidence type="ECO:0000256" key="3">
    <source>
        <dbReference type="ARBA" id="ARBA00023186"/>
    </source>
</evidence>